<reference evidence="10" key="1">
    <citation type="journal article" date="2013" name="Genome Announc.">
        <title>Genome sequence of the food spoilage yeast Zygosaccharomyces bailii CLIB 213(T).</title>
        <authorList>
            <person name="Galeote V."/>
            <person name="Bigey F."/>
            <person name="Devillers H."/>
            <person name="Neuveglise C."/>
            <person name="Dequin S."/>
        </authorList>
    </citation>
    <scope>NUCLEOTIDE SEQUENCE [LARGE SCALE GENOMIC DNA]</scope>
    <source>
        <strain evidence="10">CLIB 213 / ATCC 58445 / CBS 680 / CCRC 21525 / NBRC 1098 / NCYC 1416 / NRRL Y-2227</strain>
    </source>
</reference>
<evidence type="ECO:0000256" key="2">
    <source>
        <dbReference type="ARBA" id="ARBA00006567"/>
    </source>
</evidence>
<sequence length="359" mass="40571">MSANRVYISNLNFNTTEDELLEHFKNYEVVSVLIPSQTVRFFRNNQVRPLGIAYAEFPSREKAHDAIEALNGESLKNRQLRLKPYVPYSPEKVSRKVSKSNAFSNLRKSRKESRDVLISSSGPVETDAAELEELARPEVLPEVSNESSPRVSESQLRNVVCGETVVITEAVIKTEAGNTEFKNGKARADDSNEPEIAYCNDTIYLGYLPKDIDDLQIRDYLEGYYPNEIWIFRTRPKGKHIQLHRHFMAALVTIKTKESLEDVVESLSKKKFHSKKIIVRRARLSKLKEVQSMADSQSSEQLDVDILPLAENEAEAQQQDMHPAKGAVERSTVNVAAGSAEAHVQEQTEKQDQQQAIAV</sequence>
<dbReference type="Pfam" id="PF00076">
    <property type="entry name" value="RRM_1"/>
    <property type="match status" value="1"/>
</dbReference>
<feature type="region of interest" description="Disordered" evidence="7">
    <location>
        <begin position="336"/>
        <end position="359"/>
    </location>
</feature>
<evidence type="ECO:0000313" key="10">
    <source>
        <dbReference type="Proteomes" id="UP000019375"/>
    </source>
</evidence>
<evidence type="ECO:0000256" key="6">
    <source>
        <dbReference type="PROSITE-ProRule" id="PRU00176"/>
    </source>
</evidence>
<dbReference type="InterPro" id="IPR034244">
    <property type="entry name" value="Rrt5_RRM1"/>
</dbReference>
<organism evidence="9 10">
    <name type="scientific">Zygosaccharomyces bailii (strain CLIB 213 / ATCC 58445 / CBS 680 / BCRC 21525 / NBRC 1098 / NCYC 1416 / NRRL Y-2227)</name>
    <dbReference type="NCBI Taxonomy" id="1333698"/>
    <lineage>
        <taxon>Eukaryota</taxon>
        <taxon>Fungi</taxon>
        <taxon>Dikarya</taxon>
        <taxon>Ascomycota</taxon>
        <taxon>Saccharomycotina</taxon>
        <taxon>Saccharomycetes</taxon>
        <taxon>Saccharomycetales</taxon>
        <taxon>Saccharomycetaceae</taxon>
        <taxon>Zygosaccharomyces</taxon>
    </lineage>
</organism>
<evidence type="ECO:0000256" key="1">
    <source>
        <dbReference type="ARBA" id="ARBA00003119"/>
    </source>
</evidence>
<evidence type="ECO:0000256" key="3">
    <source>
        <dbReference type="ARBA" id="ARBA00015811"/>
    </source>
</evidence>
<dbReference type="CDD" id="cd12409">
    <property type="entry name" value="RRM1_RRT5"/>
    <property type="match status" value="1"/>
</dbReference>
<dbReference type="InterPro" id="IPR012677">
    <property type="entry name" value="Nucleotide-bd_a/b_plait_sf"/>
</dbReference>
<keyword evidence="4" id="KW-0677">Repeat</keyword>
<dbReference type="PROSITE" id="PS50102">
    <property type="entry name" value="RRM"/>
    <property type="match status" value="1"/>
</dbReference>
<dbReference type="InterPro" id="IPR035979">
    <property type="entry name" value="RBD_domain_sf"/>
</dbReference>
<accession>A0A8J2T4H8</accession>
<proteinExistence type="inferred from homology"/>
<feature type="domain" description="RRM" evidence="8">
    <location>
        <begin position="4"/>
        <end position="87"/>
    </location>
</feature>
<dbReference type="SMART" id="SM00360">
    <property type="entry name" value="RRM"/>
    <property type="match status" value="2"/>
</dbReference>
<dbReference type="OrthoDB" id="439808at2759"/>
<evidence type="ECO:0000256" key="5">
    <source>
        <dbReference type="ARBA" id="ARBA00022884"/>
    </source>
</evidence>
<dbReference type="InterPro" id="IPR000504">
    <property type="entry name" value="RRM_dom"/>
</dbReference>
<evidence type="ECO:0000313" key="9">
    <source>
        <dbReference type="EMBL" id="CDF88110.1"/>
    </source>
</evidence>
<dbReference type="Proteomes" id="UP000019375">
    <property type="component" value="Unassembled WGS sequence"/>
</dbReference>
<keyword evidence="5 6" id="KW-0694">RNA-binding</keyword>
<dbReference type="AlphaFoldDB" id="A0A8J2T4H8"/>
<dbReference type="GO" id="GO:0003723">
    <property type="term" value="F:RNA binding"/>
    <property type="evidence" value="ECO:0007669"/>
    <property type="project" value="UniProtKB-UniRule"/>
</dbReference>
<feature type="compositionally biased region" description="Basic and acidic residues" evidence="7">
    <location>
        <begin position="343"/>
        <end position="352"/>
    </location>
</feature>
<evidence type="ECO:0000256" key="7">
    <source>
        <dbReference type="SAM" id="MobiDB-lite"/>
    </source>
</evidence>
<dbReference type="Gene3D" id="3.30.70.330">
    <property type="match status" value="2"/>
</dbReference>
<gene>
    <name evidence="9" type="ORF">BN860_02564g</name>
</gene>
<comment type="similarity">
    <text evidence="2">Belongs to the RRT5 family.</text>
</comment>
<name>A0A8J2T4H8_ZYGB2</name>
<evidence type="ECO:0000259" key="8">
    <source>
        <dbReference type="PROSITE" id="PS50102"/>
    </source>
</evidence>
<comment type="function">
    <text evidence="1">May be involved in the modulation of rDNA transcription.</text>
</comment>
<dbReference type="EMBL" id="HG316455">
    <property type="protein sequence ID" value="CDF88110.1"/>
    <property type="molecule type" value="Genomic_DNA"/>
</dbReference>
<evidence type="ECO:0000256" key="4">
    <source>
        <dbReference type="ARBA" id="ARBA00022737"/>
    </source>
</evidence>
<keyword evidence="10" id="KW-1185">Reference proteome</keyword>
<dbReference type="SUPFAM" id="SSF54928">
    <property type="entry name" value="RNA-binding domain, RBD"/>
    <property type="match status" value="2"/>
</dbReference>
<protein>
    <recommendedName>
        <fullName evidence="3">Regulator of rDNA transcription protein 5</fullName>
    </recommendedName>
</protein>
<dbReference type="PANTHER" id="PTHR23236">
    <property type="entry name" value="EUKARYOTIC TRANSLATION INITIATION FACTOR 4B/4H"/>
    <property type="match status" value="1"/>
</dbReference>
<dbReference type="PANTHER" id="PTHR23236:SF119">
    <property type="entry name" value="NUCLEAR RNA-BINDING PROTEIN SART-3"/>
    <property type="match status" value="1"/>
</dbReference>